<keyword evidence="7" id="KW-1185">Reference proteome</keyword>
<dbReference type="Proteomes" id="UP000199302">
    <property type="component" value="Unassembled WGS sequence"/>
</dbReference>
<keyword evidence="1 4" id="KW-0812">Transmembrane</keyword>
<evidence type="ECO:0000259" key="5">
    <source>
        <dbReference type="PROSITE" id="PS50850"/>
    </source>
</evidence>
<dbReference type="EMBL" id="FOYI01000007">
    <property type="protein sequence ID" value="SFR12260.1"/>
    <property type="molecule type" value="Genomic_DNA"/>
</dbReference>
<proteinExistence type="predicted"/>
<feature type="transmembrane region" description="Helical" evidence="4">
    <location>
        <begin position="23"/>
        <end position="45"/>
    </location>
</feature>
<feature type="transmembrane region" description="Helical" evidence="4">
    <location>
        <begin position="294"/>
        <end position="317"/>
    </location>
</feature>
<dbReference type="AlphaFoldDB" id="A0A1I6E3B0"/>
<feature type="transmembrane region" description="Helical" evidence="4">
    <location>
        <begin position="95"/>
        <end position="128"/>
    </location>
</feature>
<feature type="transmembrane region" description="Helical" evidence="4">
    <location>
        <begin position="231"/>
        <end position="255"/>
    </location>
</feature>
<dbReference type="Pfam" id="PF07690">
    <property type="entry name" value="MFS_1"/>
    <property type="match status" value="1"/>
</dbReference>
<dbReference type="Gene3D" id="1.20.1250.20">
    <property type="entry name" value="MFS general substrate transporter like domains"/>
    <property type="match status" value="2"/>
</dbReference>
<evidence type="ECO:0000256" key="3">
    <source>
        <dbReference type="ARBA" id="ARBA00023136"/>
    </source>
</evidence>
<dbReference type="InterPro" id="IPR011701">
    <property type="entry name" value="MFS"/>
</dbReference>
<evidence type="ECO:0000256" key="1">
    <source>
        <dbReference type="ARBA" id="ARBA00022692"/>
    </source>
</evidence>
<protein>
    <submittedName>
        <fullName evidence="6">Cyanate permease</fullName>
    </submittedName>
</protein>
<evidence type="ECO:0000256" key="2">
    <source>
        <dbReference type="ARBA" id="ARBA00022989"/>
    </source>
</evidence>
<evidence type="ECO:0000256" key="4">
    <source>
        <dbReference type="SAM" id="Phobius"/>
    </source>
</evidence>
<feature type="transmembrane region" description="Helical" evidence="4">
    <location>
        <begin position="323"/>
        <end position="345"/>
    </location>
</feature>
<dbReference type="InterPro" id="IPR052952">
    <property type="entry name" value="MFS-Transporter"/>
</dbReference>
<keyword evidence="2 4" id="KW-1133">Transmembrane helix</keyword>
<accession>A0A1I6E3B0</accession>
<dbReference type="PANTHER" id="PTHR23527:SF1">
    <property type="entry name" value="BLL3282 PROTEIN"/>
    <property type="match status" value="1"/>
</dbReference>
<dbReference type="InterPro" id="IPR020846">
    <property type="entry name" value="MFS_dom"/>
</dbReference>
<sequence>MTTVDPSLHATTTPKRKPDGPGLYGALSLTTLSQIAATSSVLALTTIPTIVADALGIAPYLIGYQVSLIYASGVFFSMLASGMVKRLGAGRVGQLAIVAAGVGFLLMATGTLAGIAAGSVLIGVGYALNNPSSSHILTKLAPRARRNLIFSIKQAGVPLGGMMAALAIPPLAQRFGWQVTLMLFALFPLALAAMYQWVGAAWNRERVRGVPVTRGIWAGQRAVWRDPNLRALAVIGFLFSGVQLSISTFVVTMLIQQFGWSPLTAASVAAVLQGFGAVGRVFWGFMADWLNSGFLVLAIIGGLTGLCAVSFAVFGWLPALGLGVVVISGLAGSGWNGVLLAETASASPGAGTLTGEVLTYTFVGVMVGPAAFATVYALLGSFTLTFSLFSTLAFLGGALAFLRYWKCRP</sequence>
<dbReference type="GO" id="GO:0022857">
    <property type="term" value="F:transmembrane transporter activity"/>
    <property type="evidence" value="ECO:0007669"/>
    <property type="project" value="InterPro"/>
</dbReference>
<evidence type="ECO:0000313" key="7">
    <source>
        <dbReference type="Proteomes" id="UP000199302"/>
    </source>
</evidence>
<dbReference type="STRING" id="871652.SAMN04515673_10738"/>
<feature type="transmembrane region" description="Helical" evidence="4">
    <location>
        <begin position="385"/>
        <end position="405"/>
    </location>
</feature>
<name>A0A1I6E3B0_9RHOB</name>
<feature type="transmembrane region" description="Helical" evidence="4">
    <location>
        <begin position="261"/>
        <end position="282"/>
    </location>
</feature>
<feature type="transmembrane region" description="Helical" evidence="4">
    <location>
        <begin position="148"/>
        <end position="169"/>
    </location>
</feature>
<dbReference type="RefSeq" id="WP_177220539.1">
    <property type="nucleotide sequence ID" value="NZ_FOYI01000007.1"/>
</dbReference>
<feature type="transmembrane region" description="Helical" evidence="4">
    <location>
        <begin position="175"/>
        <end position="198"/>
    </location>
</feature>
<feature type="domain" description="Major facilitator superfamily (MFS) profile" evidence="5">
    <location>
        <begin position="26"/>
        <end position="408"/>
    </location>
</feature>
<evidence type="ECO:0000313" key="6">
    <source>
        <dbReference type="EMBL" id="SFR12260.1"/>
    </source>
</evidence>
<organism evidence="6 7">
    <name type="scientific">Poseidonocella sedimentorum</name>
    <dbReference type="NCBI Taxonomy" id="871652"/>
    <lineage>
        <taxon>Bacteria</taxon>
        <taxon>Pseudomonadati</taxon>
        <taxon>Pseudomonadota</taxon>
        <taxon>Alphaproteobacteria</taxon>
        <taxon>Rhodobacterales</taxon>
        <taxon>Roseobacteraceae</taxon>
        <taxon>Poseidonocella</taxon>
    </lineage>
</organism>
<dbReference type="PANTHER" id="PTHR23527">
    <property type="entry name" value="BLL3282 PROTEIN"/>
    <property type="match status" value="1"/>
</dbReference>
<feature type="transmembrane region" description="Helical" evidence="4">
    <location>
        <begin position="57"/>
        <end position="83"/>
    </location>
</feature>
<dbReference type="PROSITE" id="PS50850">
    <property type="entry name" value="MFS"/>
    <property type="match status" value="1"/>
</dbReference>
<feature type="transmembrane region" description="Helical" evidence="4">
    <location>
        <begin position="357"/>
        <end position="379"/>
    </location>
</feature>
<gene>
    <name evidence="6" type="ORF">SAMN04515673_10738</name>
</gene>
<reference evidence="6 7" key="1">
    <citation type="submission" date="2016-10" db="EMBL/GenBank/DDBJ databases">
        <authorList>
            <person name="de Groot N.N."/>
        </authorList>
    </citation>
    <scope>NUCLEOTIDE SEQUENCE [LARGE SCALE GENOMIC DNA]</scope>
    <source>
        <strain evidence="7">KMM 9023,NRIC 0796,JCM 17311,KCTC 23692</strain>
    </source>
</reference>
<dbReference type="SUPFAM" id="SSF103473">
    <property type="entry name" value="MFS general substrate transporter"/>
    <property type="match status" value="1"/>
</dbReference>
<dbReference type="InterPro" id="IPR036259">
    <property type="entry name" value="MFS_trans_sf"/>
</dbReference>
<keyword evidence="3 4" id="KW-0472">Membrane</keyword>